<sequence length="61" mass="6382">MRVSAYDIAQARAHAEVRARVWASGRSRALAQTFRCGGRSLRPHDGVGVVAAVVVGVAHAG</sequence>
<organism evidence="1 2">
    <name type="scientific">Actinomadura adrarensis</name>
    <dbReference type="NCBI Taxonomy" id="1819600"/>
    <lineage>
        <taxon>Bacteria</taxon>
        <taxon>Bacillati</taxon>
        <taxon>Actinomycetota</taxon>
        <taxon>Actinomycetes</taxon>
        <taxon>Streptosporangiales</taxon>
        <taxon>Thermomonosporaceae</taxon>
        <taxon>Actinomadura</taxon>
    </lineage>
</organism>
<accession>A0ABW3CFD5</accession>
<comment type="caution">
    <text evidence="1">The sequence shown here is derived from an EMBL/GenBank/DDBJ whole genome shotgun (WGS) entry which is preliminary data.</text>
</comment>
<reference evidence="2" key="1">
    <citation type="journal article" date="2019" name="Int. J. Syst. Evol. Microbiol.">
        <title>The Global Catalogue of Microorganisms (GCM) 10K type strain sequencing project: providing services to taxonomists for standard genome sequencing and annotation.</title>
        <authorList>
            <consortium name="The Broad Institute Genomics Platform"/>
            <consortium name="The Broad Institute Genome Sequencing Center for Infectious Disease"/>
            <person name="Wu L."/>
            <person name="Ma J."/>
        </authorList>
    </citation>
    <scope>NUCLEOTIDE SEQUENCE [LARGE SCALE GENOMIC DNA]</scope>
    <source>
        <strain evidence="2">JCM 31696</strain>
    </source>
</reference>
<keyword evidence="2" id="KW-1185">Reference proteome</keyword>
<feature type="non-terminal residue" evidence="1">
    <location>
        <position position="61"/>
    </location>
</feature>
<evidence type="ECO:0000313" key="2">
    <source>
        <dbReference type="Proteomes" id="UP001597083"/>
    </source>
</evidence>
<protein>
    <submittedName>
        <fullName evidence="1">Uncharacterized protein</fullName>
    </submittedName>
</protein>
<dbReference type="EMBL" id="JBHTIR010001500">
    <property type="protein sequence ID" value="MFD0852630.1"/>
    <property type="molecule type" value="Genomic_DNA"/>
</dbReference>
<proteinExistence type="predicted"/>
<name>A0ABW3CFD5_9ACTN</name>
<gene>
    <name evidence="1" type="ORF">ACFQ07_10365</name>
</gene>
<evidence type="ECO:0000313" key="1">
    <source>
        <dbReference type="EMBL" id="MFD0852630.1"/>
    </source>
</evidence>
<dbReference type="Proteomes" id="UP001597083">
    <property type="component" value="Unassembled WGS sequence"/>
</dbReference>